<evidence type="ECO:0000313" key="1">
    <source>
        <dbReference type="EMBL" id="UOR05484.1"/>
    </source>
</evidence>
<evidence type="ECO:0000313" key="2">
    <source>
        <dbReference type="Proteomes" id="UP000829925"/>
    </source>
</evidence>
<keyword evidence="2" id="KW-1185">Reference proteome</keyword>
<dbReference type="RefSeq" id="WP_245093705.1">
    <property type="nucleotide sequence ID" value="NZ_CP095053.1"/>
</dbReference>
<proteinExistence type="predicted"/>
<dbReference type="EMBL" id="CP095053">
    <property type="protein sequence ID" value="UOR05484.1"/>
    <property type="molecule type" value="Genomic_DNA"/>
</dbReference>
<dbReference type="Proteomes" id="UP000829925">
    <property type="component" value="Chromosome"/>
</dbReference>
<dbReference type="KEGG" id="haei:MUN82_21475"/>
<accession>A0A8T9SWZ1</accession>
<protein>
    <submittedName>
        <fullName evidence="1">Uncharacterized protein</fullName>
    </submittedName>
</protein>
<sequence length="123" mass="13548">MFLLSTRFLSRLRFALLTATVLFVLGLNHQTVTTFRVVPSKTTRVGVRLKAAVIKQKVNFEAVGPLVLHVAPDAHAWLPFPTPQQWLPAVRRVLAAPRPLAGVLPNSIFRVRLLVAALSPQAP</sequence>
<dbReference type="AlphaFoldDB" id="A0A8T9SWZ1"/>
<organism evidence="1 2">
    <name type="scientific">Hymenobacter aerilatus</name>
    <dbReference type="NCBI Taxonomy" id="2932251"/>
    <lineage>
        <taxon>Bacteria</taxon>
        <taxon>Pseudomonadati</taxon>
        <taxon>Bacteroidota</taxon>
        <taxon>Cytophagia</taxon>
        <taxon>Cytophagales</taxon>
        <taxon>Hymenobacteraceae</taxon>
        <taxon>Hymenobacter</taxon>
    </lineage>
</organism>
<reference evidence="1 2" key="1">
    <citation type="submission" date="2022-04" db="EMBL/GenBank/DDBJ databases">
        <title>Hymenobacter sp. isolated from the air.</title>
        <authorList>
            <person name="Won M."/>
            <person name="Lee C.-M."/>
            <person name="Woen H.-Y."/>
            <person name="Kwon S.-W."/>
        </authorList>
    </citation>
    <scope>NUCLEOTIDE SEQUENCE [LARGE SCALE GENOMIC DNA]</scope>
    <source>
        <strain evidence="2">5413 J-13</strain>
    </source>
</reference>
<name>A0A8T9SWZ1_9BACT</name>
<gene>
    <name evidence="1" type="ORF">MUN82_21475</name>
</gene>